<dbReference type="EMBL" id="JABFAC010000006">
    <property type="protein sequence ID" value="MBA0614526.1"/>
    <property type="molecule type" value="Genomic_DNA"/>
</dbReference>
<dbReference type="Proteomes" id="UP000593561">
    <property type="component" value="Unassembled WGS sequence"/>
</dbReference>
<evidence type="ECO:0000313" key="1">
    <source>
        <dbReference type="EMBL" id="MBA0614526.1"/>
    </source>
</evidence>
<comment type="caution">
    <text evidence="1">The sequence shown here is derived from an EMBL/GenBank/DDBJ whole genome shotgun (WGS) entry which is preliminary data.</text>
</comment>
<evidence type="ECO:0000313" key="2">
    <source>
        <dbReference type="Proteomes" id="UP000593561"/>
    </source>
</evidence>
<feature type="non-terminal residue" evidence="1">
    <location>
        <position position="1"/>
    </location>
</feature>
<gene>
    <name evidence="1" type="ORF">Godav_014816</name>
</gene>
<sequence>SKECCFIVGFLSFVVVWRNQILRKKQEEGLEDWKNGDKKSIRGKAKEWKSVPRSNHQPVALVASLNP</sequence>
<accession>A0A7J8RME9</accession>
<keyword evidence="2" id="KW-1185">Reference proteome</keyword>
<organism evidence="1 2">
    <name type="scientific">Gossypium davidsonii</name>
    <name type="common">Davidson's cotton</name>
    <name type="synonym">Gossypium klotzschianum subsp. davidsonii</name>
    <dbReference type="NCBI Taxonomy" id="34287"/>
    <lineage>
        <taxon>Eukaryota</taxon>
        <taxon>Viridiplantae</taxon>
        <taxon>Streptophyta</taxon>
        <taxon>Embryophyta</taxon>
        <taxon>Tracheophyta</taxon>
        <taxon>Spermatophyta</taxon>
        <taxon>Magnoliopsida</taxon>
        <taxon>eudicotyledons</taxon>
        <taxon>Gunneridae</taxon>
        <taxon>Pentapetalae</taxon>
        <taxon>rosids</taxon>
        <taxon>malvids</taxon>
        <taxon>Malvales</taxon>
        <taxon>Malvaceae</taxon>
        <taxon>Malvoideae</taxon>
        <taxon>Gossypium</taxon>
    </lineage>
</organism>
<name>A0A7J8RME9_GOSDV</name>
<proteinExistence type="predicted"/>
<protein>
    <submittedName>
        <fullName evidence="1">Uncharacterized protein</fullName>
    </submittedName>
</protein>
<reference evidence="1 2" key="1">
    <citation type="journal article" date="2019" name="Genome Biol. Evol.">
        <title>Insights into the evolution of the New World diploid cottons (Gossypium, subgenus Houzingenia) based on genome sequencing.</title>
        <authorList>
            <person name="Grover C.E."/>
            <person name="Arick M.A. 2nd"/>
            <person name="Thrash A."/>
            <person name="Conover J.L."/>
            <person name="Sanders W.S."/>
            <person name="Peterson D.G."/>
            <person name="Frelichowski J.E."/>
            <person name="Scheffler J.A."/>
            <person name="Scheffler B.E."/>
            <person name="Wendel J.F."/>
        </authorList>
    </citation>
    <scope>NUCLEOTIDE SEQUENCE [LARGE SCALE GENOMIC DNA]</scope>
    <source>
        <strain evidence="1">27</strain>
        <tissue evidence="1">Leaf</tissue>
    </source>
</reference>
<dbReference type="AlphaFoldDB" id="A0A7J8RME9"/>